<gene>
    <name evidence="1" type="ORF">QFC19_008609</name>
</gene>
<dbReference type="EMBL" id="JASBWR010000131">
    <property type="protein sequence ID" value="KAJ9092756.1"/>
    <property type="molecule type" value="Genomic_DNA"/>
</dbReference>
<name>A0ACC2V267_9TREE</name>
<sequence>MGMDEFEKIKLAKNPETPRGLLPLKDVITRWNSKEAAIARVLRLRETVMSFTTRTNAKKCPKFNKAVFDALLLIQPSLKVFLNLTQVYSEVGAHAYRVIPDLIDAMEQLHDIHQHPSVSSARRTSSANAIKKLDKYLKRFLRNKWLTAALALDPTVREEGLKRLLTQEYKATGWYERTIDFIKERITFHQAQQGESGALQEDDVQWVQEPKRANKFASRRFQPGRRETAADVTDPWACYNLDIKRFETKENEPVLVYWKRMSMERELRPLALAAKDILGLASSSASVERLFSQSGFVLGRKRGSLSAKMLAKQTSLRVWEQQGFLSVDDL</sequence>
<keyword evidence="2" id="KW-1185">Reference proteome</keyword>
<proteinExistence type="predicted"/>
<evidence type="ECO:0000313" key="2">
    <source>
        <dbReference type="Proteomes" id="UP001241377"/>
    </source>
</evidence>
<accession>A0ACC2V267</accession>
<protein>
    <submittedName>
        <fullName evidence="1">Uncharacterized protein</fullName>
    </submittedName>
</protein>
<dbReference type="Proteomes" id="UP001241377">
    <property type="component" value="Unassembled WGS sequence"/>
</dbReference>
<evidence type="ECO:0000313" key="1">
    <source>
        <dbReference type="EMBL" id="KAJ9092756.1"/>
    </source>
</evidence>
<reference evidence="1" key="1">
    <citation type="submission" date="2023-04" db="EMBL/GenBank/DDBJ databases">
        <title>Draft Genome sequencing of Naganishia species isolated from polar environments using Oxford Nanopore Technology.</title>
        <authorList>
            <person name="Leo P."/>
            <person name="Venkateswaran K."/>
        </authorList>
    </citation>
    <scope>NUCLEOTIDE SEQUENCE</scope>
    <source>
        <strain evidence="1">MNA-CCFEE 5261</strain>
    </source>
</reference>
<organism evidence="1 2">
    <name type="scientific">Naganishia cerealis</name>
    <dbReference type="NCBI Taxonomy" id="610337"/>
    <lineage>
        <taxon>Eukaryota</taxon>
        <taxon>Fungi</taxon>
        <taxon>Dikarya</taxon>
        <taxon>Basidiomycota</taxon>
        <taxon>Agaricomycotina</taxon>
        <taxon>Tremellomycetes</taxon>
        <taxon>Filobasidiales</taxon>
        <taxon>Filobasidiaceae</taxon>
        <taxon>Naganishia</taxon>
    </lineage>
</organism>
<comment type="caution">
    <text evidence="1">The sequence shown here is derived from an EMBL/GenBank/DDBJ whole genome shotgun (WGS) entry which is preliminary data.</text>
</comment>